<keyword evidence="2" id="KW-1185">Reference proteome</keyword>
<dbReference type="EMBL" id="JAIRBB010000013">
    <property type="protein sequence ID" value="MCG2431864.1"/>
    <property type="molecule type" value="Genomic_DNA"/>
</dbReference>
<evidence type="ECO:0000313" key="2">
    <source>
        <dbReference type="Proteomes" id="UP001139462"/>
    </source>
</evidence>
<proteinExistence type="predicted"/>
<sequence length="146" mass="17355">MRKKITLLLLIIISVTFITKLNAQSSEKEITTEFFRVFESEPMKAMDYAFSTNKWMERNIDGIESLKTKFKDILPLIGDYYGYEMITEKSVGKDLKLISYMLKYDRQPLRFTFVLYKPNDKWQVQNLNWDVDIDDELEESAKLNQN</sequence>
<gene>
    <name evidence="1" type="ORF">K8344_12090</name>
</gene>
<dbReference type="Proteomes" id="UP001139462">
    <property type="component" value="Unassembled WGS sequence"/>
</dbReference>
<reference evidence="1" key="1">
    <citation type="submission" date="2021-09" db="EMBL/GenBank/DDBJ databases">
        <title>Genome of Aequorivita sp. strain F64183.</title>
        <authorList>
            <person name="Wang Y."/>
        </authorList>
    </citation>
    <scope>NUCLEOTIDE SEQUENCE</scope>
    <source>
        <strain evidence="1">F64183</strain>
    </source>
</reference>
<accession>A0A9X1U4J7</accession>
<dbReference type="AlphaFoldDB" id="A0A9X1U4J7"/>
<name>A0A9X1U4J7_9FLAO</name>
<dbReference type="RefSeq" id="WP_237608944.1">
    <property type="nucleotide sequence ID" value="NZ_JAIRBB010000013.1"/>
</dbReference>
<comment type="caution">
    <text evidence="1">The sequence shown here is derived from an EMBL/GenBank/DDBJ whole genome shotgun (WGS) entry which is preliminary data.</text>
</comment>
<protein>
    <submittedName>
        <fullName evidence="1">Uncharacterized protein</fullName>
    </submittedName>
</protein>
<organism evidence="1 2">
    <name type="scientific">Aequorivita xiaoshiensis</name>
    <dbReference type="NCBI Taxonomy" id="2874476"/>
    <lineage>
        <taxon>Bacteria</taxon>
        <taxon>Pseudomonadati</taxon>
        <taxon>Bacteroidota</taxon>
        <taxon>Flavobacteriia</taxon>
        <taxon>Flavobacteriales</taxon>
        <taxon>Flavobacteriaceae</taxon>
        <taxon>Aequorivita</taxon>
    </lineage>
</organism>
<evidence type="ECO:0000313" key="1">
    <source>
        <dbReference type="EMBL" id="MCG2431864.1"/>
    </source>
</evidence>